<feature type="compositionally biased region" description="Basic and acidic residues" evidence="1">
    <location>
        <begin position="106"/>
        <end position="117"/>
    </location>
</feature>
<reference evidence="2 3" key="2">
    <citation type="journal article" date="2021" name="Curr. Genet.">
        <title>Genetic response to nitrogen starvation in the aggressive Eucalyptus foliar pathogen Teratosphaeria destructans.</title>
        <authorList>
            <person name="Havenga M."/>
            <person name="Wingfield B.D."/>
            <person name="Wingfield M.J."/>
            <person name="Dreyer L.L."/>
            <person name="Roets F."/>
            <person name="Aylward J."/>
        </authorList>
    </citation>
    <scope>NUCLEOTIDE SEQUENCE [LARGE SCALE GENOMIC DNA]</scope>
    <source>
        <strain evidence="2">CMW44962</strain>
    </source>
</reference>
<evidence type="ECO:0000256" key="1">
    <source>
        <dbReference type="SAM" id="MobiDB-lite"/>
    </source>
</evidence>
<keyword evidence="3" id="KW-1185">Reference proteome</keyword>
<proteinExistence type="predicted"/>
<dbReference type="EMBL" id="RIBY02000047">
    <property type="protein sequence ID" value="KAH9845507.1"/>
    <property type="molecule type" value="Genomic_DNA"/>
</dbReference>
<reference evidence="2 3" key="1">
    <citation type="journal article" date="2018" name="IMA Fungus">
        <title>IMA Genome-F 10: Nine draft genome sequences of Claviceps purpurea s.lat., including C. arundinis, C. humidiphila, and C. cf. spartinae, pseudomolecules for the pitch canker pathogen Fusarium circinatum, draft genome of Davidsoniella eucalypti, Grosmannia galeiformis, Quambalaria eucalypti, and Teratosphaeria destructans.</title>
        <authorList>
            <person name="Wingfield B.D."/>
            <person name="Liu M."/>
            <person name="Nguyen H.D."/>
            <person name="Lane F.A."/>
            <person name="Morgan S.W."/>
            <person name="De Vos L."/>
            <person name="Wilken P.M."/>
            <person name="Duong T.A."/>
            <person name="Aylward J."/>
            <person name="Coetzee M.P."/>
            <person name="Dadej K."/>
            <person name="De Beer Z.W."/>
            <person name="Findlay W."/>
            <person name="Havenga M."/>
            <person name="Kolarik M."/>
            <person name="Menzies J.G."/>
            <person name="Naidoo K."/>
            <person name="Pochopski O."/>
            <person name="Shoukouhi P."/>
            <person name="Santana Q.C."/>
            <person name="Seifert K.A."/>
            <person name="Soal N."/>
            <person name="Steenkamp E.T."/>
            <person name="Tatham C.T."/>
            <person name="van der Nest M.A."/>
            <person name="Wingfield M.J."/>
        </authorList>
    </citation>
    <scope>NUCLEOTIDE SEQUENCE [LARGE SCALE GENOMIC DNA]</scope>
    <source>
        <strain evidence="2">CMW44962</strain>
    </source>
</reference>
<protein>
    <submittedName>
        <fullName evidence="2">Uncharacterized protein</fullName>
    </submittedName>
</protein>
<dbReference type="Proteomes" id="UP001138500">
    <property type="component" value="Unassembled WGS sequence"/>
</dbReference>
<comment type="caution">
    <text evidence="2">The sequence shown here is derived from an EMBL/GenBank/DDBJ whole genome shotgun (WGS) entry which is preliminary data.</text>
</comment>
<feature type="region of interest" description="Disordered" evidence="1">
    <location>
        <begin position="82"/>
        <end position="117"/>
    </location>
</feature>
<organism evidence="2 3">
    <name type="scientific">Teratosphaeria destructans</name>
    <dbReference type="NCBI Taxonomy" id="418781"/>
    <lineage>
        <taxon>Eukaryota</taxon>
        <taxon>Fungi</taxon>
        <taxon>Dikarya</taxon>
        <taxon>Ascomycota</taxon>
        <taxon>Pezizomycotina</taxon>
        <taxon>Dothideomycetes</taxon>
        <taxon>Dothideomycetidae</taxon>
        <taxon>Mycosphaerellales</taxon>
        <taxon>Teratosphaeriaceae</taxon>
        <taxon>Teratosphaeria</taxon>
    </lineage>
</organism>
<name>A0A9W7W731_9PEZI</name>
<evidence type="ECO:0000313" key="2">
    <source>
        <dbReference type="EMBL" id="KAH9845507.1"/>
    </source>
</evidence>
<evidence type="ECO:0000313" key="3">
    <source>
        <dbReference type="Proteomes" id="UP001138500"/>
    </source>
</evidence>
<sequence>MQAVMQSAEGDLDPMYAGLAQNTAKAISEGRAWSLQSSITKALDTPIAEKLGSRDELDADIRRLSAQRRAWMLDYCGEAHARGRKKGDRRVGQDERQLQSGLGKGDMAREWRPGRNV</sequence>
<gene>
    <name evidence="2" type="ORF">Tdes44962_MAKER06541</name>
</gene>
<dbReference type="AlphaFoldDB" id="A0A9W7W731"/>
<accession>A0A9W7W731</accession>